<keyword evidence="1" id="KW-0808">Transferase</keyword>
<dbReference type="PDB" id="4EUN">
    <property type="method" value="X-ray"/>
    <property type="resolution" value="1.60 A"/>
    <property type="chains" value="A=1-177"/>
</dbReference>
<keyword evidence="2" id="KW-0002">3D-structure</keyword>
<name>A0ACD6B9J6_9MICO</name>
<reference evidence="2" key="2">
    <citation type="submission" date="2012-04" db="PDB data bank">
        <title>Crystal structure of a sugar kinase (Target EFI-502144 from Janibacter sp. HTCC2649), unliganded structure.</title>
        <authorList>
            <consortium name="Enzyme Function Initiative (EFI)"/>
            <person name="Vetting M.W."/>
            <person name="Toro R."/>
            <person name="Bhosle R."/>
            <person name="Al Obaidi N.F."/>
            <person name="Morisco L.L."/>
            <person name="Wasserman S.R."/>
            <person name="Sojitra S."/>
            <person name="Washington E."/>
            <person name="Scott Glenn A."/>
            <person name="Chowdhury S."/>
            <person name="Evans B."/>
            <person name="Hammonds J."/>
            <person name="Hillerich B."/>
            <person name="Love J."/>
            <person name="Seidel R.D."/>
            <person name="Imker H.J."/>
            <person name="Gerlt J.A."/>
            <person name="Almo S.C."/>
        </authorList>
    </citation>
    <scope>X-RAY CRYSTALLOGRAPHY (1.60 ANGSTROMS) OF 1-177</scope>
</reference>
<evidence type="ECO:0000313" key="1">
    <source>
        <dbReference type="EMBL" id="EAP98374.1"/>
    </source>
</evidence>
<evidence type="ECO:0007829" key="2">
    <source>
        <dbReference type="PDB" id="4EUN"/>
    </source>
</evidence>
<keyword evidence="1" id="KW-0418">Kinase</keyword>
<reference evidence="1" key="1">
    <citation type="journal article" date="2011" name="J. Bacteriol.">
        <title>Genome sequence of the Marine Janibacter Sp. Strain HTCC2649.</title>
        <authorList>
            <person name="Thrash J.C."/>
            <person name="Cho J.C."/>
            <person name="Bertagnolli A.D."/>
            <person name="Ferriera S."/>
            <person name="Johnson J."/>
            <person name="Vergin K.L."/>
            <person name="Giovannoni S.J."/>
        </authorList>
    </citation>
    <scope>NUCLEOTIDE SEQUENCE</scope>
    <source>
        <strain evidence="1">HTCC2649</strain>
    </source>
</reference>
<dbReference type="EMBL" id="AAMN01000003">
    <property type="protein sequence ID" value="EAP98374.1"/>
    <property type="molecule type" value="Genomic_DNA"/>
</dbReference>
<organism evidence="1">
    <name type="scientific">Janibacter sp. HTCC2649</name>
    <dbReference type="NCBI Taxonomy" id="313589"/>
    <lineage>
        <taxon>Bacteria</taxon>
        <taxon>Bacillati</taxon>
        <taxon>Actinomycetota</taxon>
        <taxon>Actinomycetes</taxon>
        <taxon>Micrococcales</taxon>
        <taxon>Intrasporangiaceae</taxon>
        <taxon>Janibacter</taxon>
    </lineage>
</organism>
<gene>
    <name evidence="1" type="ORF">JNB_15458</name>
</gene>
<sequence length="177" mass="19363">MTGEPTRHVVVMGVSGSGKTTIAHGVADETGLEFAEADAFHSPENIATMQRGIPLTDEDRWPWLRSLAEWMDARADAGVSTIITCSALKRTYRDVLREGPPSVDFLHLDGPAEVIKGRMSKREGHFMPASLLQSQLATLEALEPDESGIVLDLRQPPEQLIERALTWLDIAPAVATH</sequence>
<accession>A0ACD6B9J6</accession>
<protein>
    <submittedName>
        <fullName evidence="1">Carbohydrate kinase, thermoresistant glucokinase</fullName>
    </submittedName>
</protein>
<proteinExistence type="evidence at protein level"/>
<comment type="caution">
    <text evidence="1">The sequence shown here is derived from an EMBL/GenBank/DDBJ whole genome shotgun (WGS) entry which is preliminary data.</text>
</comment>
<accession>A3TPB6</accession>